<keyword evidence="2" id="KW-0805">Transcription regulation</keyword>
<accession>A0A212KFH5</accession>
<dbReference type="GO" id="GO:0003677">
    <property type="term" value="F:DNA binding"/>
    <property type="evidence" value="ECO:0007669"/>
    <property type="project" value="UniProtKB-KW"/>
</dbReference>
<dbReference type="InterPro" id="IPR036390">
    <property type="entry name" value="WH_DNA-bd_sf"/>
</dbReference>
<dbReference type="PANTHER" id="PTHR30419:SF8">
    <property type="entry name" value="NITROGEN ASSIMILATION TRANSCRIPTIONAL ACTIVATOR-RELATED"/>
    <property type="match status" value="1"/>
</dbReference>
<gene>
    <name evidence="6" type="ORF">KL86DPRO_60148</name>
</gene>
<dbReference type="InterPro" id="IPR005119">
    <property type="entry name" value="LysR_subst-bd"/>
</dbReference>
<dbReference type="InterPro" id="IPR036388">
    <property type="entry name" value="WH-like_DNA-bd_sf"/>
</dbReference>
<dbReference type="GO" id="GO:0005829">
    <property type="term" value="C:cytosol"/>
    <property type="evidence" value="ECO:0007669"/>
    <property type="project" value="TreeGrafter"/>
</dbReference>
<evidence type="ECO:0000259" key="5">
    <source>
        <dbReference type="PROSITE" id="PS50931"/>
    </source>
</evidence>
<protein>
    <submittedName>
        <fullName evidence="6">Transcriptional regulator, LysR family protein</fullName>
    </submittedName>
</protein>
<dbReference type="Pfam" id="PF00126">
    <property type="entry name" value="HTH_1"/>
    <property type="match status" value="1"/>
</dbReference>
<feature type="domain" description="HTH lysR-type" evidence="5">
    <location>
        <begin position="15"/>
        <end position="68"/>
    </location>
</feature>
<dbReference type="EMBL" id="FLUQ01000006">
    <property type="protein sequence ID" value="SBW10397.1"/>
    <property type="molecule type" value="Genomic_DNA"/>
</dbReference>
<evidence type="ECO:0000256" key="1">
    <source>
        <dbReference type="ARBA" id="ARBA00009437"/>
    </source>
</evidence>
<evidence type="ECO:0000313" key="6">
    <source>
        <dbReference type="EMBL" id="SBW10397.1"/>
    </source>
</evidence>
<dbReference type="PANTHER" id="PTHR30419">
    <property type="entry name" value="HTH-TYPE TRANSCRIPTIONAL REGULATOR YBHD"/>
    <property type="match status" value="1"/>
</dbReference>
<proteinExistence type="inferred from homology"/>
<comment type="similarity">
    <text evidence="1">Belongs to the LysR transcriptional regulatory family.</text>
</comment>
<organism evidence="6">
    <name type="scientific">uncultured delta proteobacterium</name>
    <dbReference type="NCBI Taxonomy" id="34034"/>
    <lineage>
        <taxon>Bacteria</taxon>
        <taxon>Deltaproteobacteria</taxon>
        <taxon>environmental samples</taxon>
    </lineage>
</organism>
<reference evidence="6" key="1">
    <citation type="submission" date="2016-04" db="EMBL/GenBank/DDBJ databases">
        <authorList>
            <person name="Evans L.H."/>
            <person name="Alamgir A."/>
            <person name="Owens N."/>
            <person name="Weber N.D."/>
            <person name="Virtaneva K."/>
            <person name="Barbian K."/>
            <person name="Babar A."/>
            <person name="Rosenke K."/>
        </authorList>
    </citation>
    <scope>NUCLEOTIDE SEQUENCE</scope>
    <source>
        <strain evidence="6">86</strain>
    </source>
</reference>
<dbReference type="InterPro" id="IPR000847">
    <property type="entry name" value="LysR_HTH_N"/>
</dbReference>
<dbReference type="Gene3D" id="1.10.10.10">
    <property type="entry name" value="Winged helix-like DNA-binding domain superfamily/Winged helix DNA-binding domain"/>
    <property type="match status" value="1"/>
</dbReference>
<evidence type="ECO:0000256" key="3">
    <source>
        <dbReference type="ARBA" id="ARBA00023125"/>
    </source>
</evidence>
<keyword evidence="4" id="KW-0804">Transcription</keyword>
<sequence length="323" mass="35906">MPQPAIFADRLHWGLLHTFLVIAEEKSLSRAALRLNVTPSAVSHSLRRLEEQTGGRLVDRNRQRFALTGQGALLHEAALDICKRINVLDTTFASGVPAISGTLNLLMLSTLVSDTFDIFLTDFCKRFPLLAMHVETLPSSIILKKIGQNLPSLGLALCPRETRDIRRAPLIPQRYALYCGRNHPLFTRERVTRQDLLAENFVSFFSDQMGDSLAALAEYREKHRFTGTVVASANDQDEVKRLLYAGYGIGCLADDSARKDVLEGRLRRLPPEKGIADVPVYLVWSGQRKLQPAEIIFINGLCDAFGRERPFPAAGETGETHGA</sequence>
<dbReference type="SUPFAM" id="SSF53850">
    <property type="entry name" value="Periplasmic binding protein-like II"/>
    <property type="match status" value="1"/>
</dbReference>
<dbReference type="SUPFAM" id="SSF46785">
    <property type="entry name" value="Winged helix' DNA-binding domain"/>
    <property type="match status" value="1"/>
</dbReference>
<evidence type="ECO:0000256" key="4">
    <source>
        <dbReference type="ARBA" id="ARBA00023163"/>
    </source>
</evidence>
<name>A0A212KFH5_9DELT</name>
<dbReference type="InterPro" id="IPR050950">
    <property type="entry name" value="HTH-type_LysR_regulators"/>
</dbReference>
<dbReference type="CDD" id="cd05466">
    <property type="entry name" value="PBP2_LTTR_substrate"/>
    <property type="match status" value="1"/>
</dbReference>
<keyword evidence="3" id="KW-0238">DNA-binding</keyword>
<dbReference type="Gene3D" id="3.40.190.290">
    <property type="match status" value="1"/>
</dbReference>
<dbReference type="PROSITE" id="PS50931">
    <property type="entry name" value="HTH_LYSR"/>
    <property type="match status" value="1"/>
</dbReference>
<dbReference type="Pfam" id="PF03466">
    <property type="entry name" value="LysR_substrate"/>
    <property type="match status" value="1"/>
</dbReference>
<dbReference type="AlphaFoldDB" id="A0A212KFH5"/>
<dbReference type="GO" id="GO:0003700">
    <property type="term" value="F:DNA-binding transcription factor activity"/>
    <property type="evidence" value="ECO:0007669"/>
    <property type="project" value="InterPro"/>
</dbReference>
<evidence type="ECO:0000256" key="2">
    <source>
        <dbReference type="ARBA" id="ARBA00023015"/>
    </source>
</evidence>